<keyword evidence="1" id="KW-0812">Transmembrane</keyword>
<sequence>MMISVYRFLAYLMVLAVVFQASVIAFAVFGLRNWVIVDGGTLEGRSLRGEPAYTGQIGFLLHQKNGEIVIPLIAILLLICSFFTAVRRGVIWTAALAATVAVQIYLGTFPIGLPVLGILHGIGALAIFAFALITATRPRLIFAARHAAATRRKTTDTATFGSGSENAT</sequence>
<name>A0ABS9T9W1_9PSEU</name>
<reference evidence="2 3" key="1">
    <citation type="submission" date="2022-03" db="EMBL/GenBank/DDBJ databases">
        <title>Pseudonocardia alaer sp. nov., a novel actinomycete isolated from reed forest soil.</title>
        <authorList>
            <person name="Wang L."/>
        </authorList>
    </citation>
    <scope>NUCLEOTIDE SEQUENCE [LARGE SCALE GENOMIC DNA]</scope>
    <source>
        <strain evidence="2 3">Y-16303</strain>
    </source>
</reference>
<evidence type="ECO:0008006" key="4">
    <source>
        <dbReference type="Google" id="ProtNLM"/>
    </source>
</evidence>
<gene>
    <name evidence="2" type="ORF">MMF94_05240</name>
</gene>
<dbReference type="RefSeq" id="WP_241035116.1">
    <property type="nucleotide sequence ID" value="NZ_BAAAJF010000018.1"/>
</dbReference>
<organism evidence="2 3">
    <name type="scientific">Pseudonocardia alaniniphila</name>
    <dbReference type="NCBI Taxonomy" id="75291"/>
    <lineage>
        <taxon>Bacteria</taxon>
        <taxon>Bacillati</taxon>
        <taxon>Actinomycetota</taxon>
        <taxon>Actinomycetes</taxon>
        <taxon>Pseudonocardiales</taxon>
        <taxon>Pseudonocardiaceae</taxon>
        <taxon>Pseudonocardia</taxon>
    </lineage>
</organism>
<keyword evidence="3" id="KW-1185">Reference proteome</keyword>
<evidence type="ECO:0000256" key="1">
    <source>
        <dbReference type="SAM" id="Phobius"/>
    </source>
</evidence>
<feature type="transmembrane region" description="Helical" evidence="1">
    <location>
        <begin position="91"/>
        <end position="109"/>
    </location>
</feature>
<feature type="transmembrane region" description="Helical" evidence="1">
    <location>
        <begin position="115"/>
        <end position="135"/>
    </location>
</feature>
<evidence type="ECO:0000313" key="3">
    <source>
        <dbReference type="Proteomes" id="UP001299970"/>
    </source>
</evidence>
<keyword evidence="1" id="KW-1133">Transmembrane helix</keyword>
<feature type="transmembrane region" description="Helical" evidence="1">
    <location>
        <begin position="68"/>
        <end position="86"/>
    </location>
</feature>
<protein>
    <recommendedName>
        <fullName evidence="4">Cytochrome c oxidase assembly protein subunit 15</fullName>
    </recommendedName>
</protein>
<comment type="caution">
    <text evidence="2">The sequence shown here is derived from an EMBL/GenBank/DDBJ whole genome shotgun (WGS) entry which is preliminary data.</text>
</comment>
<keyword evidence="1" id="KW-0472">Membrane</keyword>
<evidence type="ECO:0000313" key="2">
    <source>
        <dbReference type="EMBL" id="MCH6165081.1"/>
    </source>
</evidence>
<accession>A0ABS9T9W1</accession>
<dbReference type="Proteomes" id="UP001299970">
    <property type="component" value="Unassembled WGS sequence"/>
</dbReference>
<proteinExistence type="predicted"/>
<dbReference type="EMBL" id="JAKXMK010000004">
    <property type="protein sequence ID" value="MCH6165081.1"/>
    <property type="molecule type" value="Genomic_DNA"/>
</dbReference>